<protein>
    <submittedName>
        <fullName evidence="1">Uncharacterized protein</fullName>
    </submittedName>
</protein>
<name>A0A2T7BE23_9BACT</name>
<dbReference type="AlphaFoldDB" id="A0A2T7BE23"/>
<organism evidence="1 2">
    <name type="scientific">Chitinophaga parva</name>
    <dbReference type="NCBI Taxonomy" id="2169414"/>
    <lineage>
        <taxon>Bacteria</taxon>
        <taxon>Pseudomonadati</taxon>
        <taxon>Bacteroidota</taxon>
        <taxon>Chitinophagia</taxon>
        <taxon>Chitinophagales</taxon>
        <taxon>Chitinophagaceae</taxon>
        <taxon>Chitinophaga</taxon>
    </lineage>
</organism>
<proteinExistence type="predicted"/>
<accession>A0A2T7BE23</accession>
<gene>
    <name evidence="1" type="ORF">DCC81_23350</name>
</gene>
<keyword evidence="2" id="KW-1185">Reference proteome</keyword>
<dbReference type="RefSeq" id="WP_108689069.1">
    <property type="nucleotide sequence ID" value="NZ_QCYK01000003.1"/>
</dbReference>
<evidence type="ECO:0000313" key="1">
    <source>
        <dbReference type="EMBL" id="PUZ23325.1"/>
    </source>
</evidence>
<comment type="caution">
    <text evidence="1">The sequence shown here is derived from an EMBL/GenBank/DDBJ whole genome shotgun (WGS) entry which is preliminary data.</text>
</comment>
<sequence length="124" mass="13926">MKQLLTILSAIVILLQPFRGVLDALAVNQQHYYVSTVHTLHGRPVIYCGDEESLHKKVQKDQQQRSSEESSDSQRTAVAFPLFCTTFDSYTAPLPPTVTQLFTATLQNKPVKGFHEIFHPPCNA</sequence>
<dbReference type="EMBL" id="QCYK01000003">
    <property type="protein sequence ID" value="PUZ23325.1"/>
    <property type="molecule type" value="Genomic_DNA"/>
</dbReference>
<dbReference type="Proteomes" id="UP000244450">
    <property type="component" value="Unassembled WGS sequence"/>
</dbReference>
<reference evidence="1 2" key="1">
    <citation type="submission" date="2018-04" db="EMBL/GenBank/DDBJ databases">
        <title>Chitinophaga fuyangensis sp. nov., isolated from soil in a chemical factory.</title>
        <authorList>
            <person name="Chen K."/>
        </authorList>
    </citation>
    <scope>NUCLEOTIDE SEQUENCE [LARGE SCALE GENOMIC DNA]</scope>
    <source>
        <strain evidence="1 2">LY-1</strain>
    </source>
</reference>
<dbReference type="OrthoDB" id="9927193at2"/>
<evidence type="ECO:0000313" key="2">
    <source>
        <dbReference type="Proteomes" id="UP000244450"/>
    </source>
</evidence>